<reference evidence="5 6" key="1">
    <citation type="submission" date="2023-07" db="EMBL/GenBank/DDBJ databases">
        <title>Genomic Encyclopedia of Type Strains, Phase IV (KMG-IV): sequencing the most valuable type-strain genomes for metagenomic binning, comparative biology and taxonomic classification.</title>
        <authorList>
            <person name="Goeker M."/>
        </authorList>
    </citation>
    <scope>NUCLEOTIDE SEQUENCE [LARGE SCALE GENOMIC DNA]</scope>
    <source>
        <strain evidence="5 6">DSM 16784</strain>
    </source>
</reference>
<evidence type="ECO:0000313" key="5">
    <source>
        <dbReference type="EMBL" id="MDQ0359284.1"/>
    </source>
</evidence>
<dbReference type="PANTHER" id="PTHR43046:SF12">
    <property type="entry name" value="GDP-MANNOSE MANNOSYL HYDROLASE"/>
    <property type="match status" value="1"/>
</dbReference>
<feature type="domain" description="Nudix hydrolase" evidence="4">
    <location>
        <begin position="20"/>
        <end position="156"/>
    </location>
</feature>
<dbReference type="InterPro" id="IPR000086">
    <property type="entry name" value="NUDIX_hydrolase_dom"/>
</dbReference>
<evidence type="ECO:0000256" key="3">
    <source>
        <dbReference type="ARBA" id="ARBA00022842"/>
    </source>
</evidence>
<organism evidence="5 6">
    <name type="scientific">Breznakia pachnodae</name>
    <dbReference type="NCBI Taxonomy" id="265178"/>
    <lineage>
        <taxon>Bacteria</taxon>
        <taxon>Bacillati</taxon>
        <taxon>Bacillota</taxon>
        <taxon>Erysipelotrichia</taxon>
        <taxon>Erysipelotrichales</taxon>
        <taxon>Erysipelotrichaceae</taxon>
        <taxon>Breznakia</taxon>
    </lineage>
</organism>
<dbReference type="Proteomes" id="UP001230220">
    <property type="component" value="Unassembled WGS sequence"/>
</dbReference>
<dbReference type="InterPro" id="IPR020084">
    <property type="entry name" value="NUDIX_hydrolase_CS"/>
</dbReference>
<dbReference type="Gene3D" id="3.90.79.10">
    <property type="entry name" value="Nucleoside Triphosphate Pyrophosphohydrolase"/>
    <property type="match status" value="1"/>
</dbReference>
<dbReference type="InterPro" id="IPR015797">
    <property type="entry name" value="NUDIX_hydrolase-like_dom_sf"/>
</dbReference>
<dbReference type="RefSeq" id="WP_307404271.1">
    <property type="nucleotide sequence ID" value="NZ_JAUSUR010000001.1"/>
</dbReference>
<dbReference type="Pfam" id="PF00293">
    <property type="entry name" value="NUDIX"/>
    <property type="match status" value="1"/>
</dbReference>
<dbReference type="SUPFAM" id="SSF55811">
    <property type="entry name" value="Nudix"/>
    <property type="match status" value="1"/>
</dbReference>
<dbReference type="PROSITE" id="PS00893">
    <property type="entry name" value="NUDIX_BOX"/>
    <property type="match status" value="1"/>
</dbReference>
<dbReference type="EMBL" id="JAUSUR010000001">
    <property type="protein sequence ID" value="MDQ0359284.1"/>
    <property type="molecule type" value="Genomic_DNA"/>
</dbReference>
<gene>
    <name evidence="5" type="ORF">J2S15_000015</name>
</gene>
<proteinExistence type="predicted"/>
<evidence type="ECO:0000313" key="6">
    <source>
        <dbReference type="Proteomes" id="UP001230220"/>
    </source>
</evidence>
<evidence type="ECO:0000256" key="1">
    <source>
        <dbReference type="ARBA" id="ARBA00001946"/>
    </source>
</evidence>
<keyword evidence="2" id="KW-0378">Hydrolase</keyword>
<evidence type="ECO:0000259" key="4">
    <source>
        <dbReference type="PROSITE" id="PS51462"/>
    </source>
</evidence>
<name>A0ABU0DXR5_9FIRM</name>
<accession>A0ABU0DXR5</accession>
<comment type="cofactor">
    <cofactor evidence="1">
        <name>Mg(2+)</name>
        <dbReference type="ChEBI" id="CHEBI:18420"/>
    </cofactor>
</comment>
<comment type="caution">
    <text evidence="5">The sequence shown here is derived from an EMBL/GenBank/DDBJ whole genome shotgun (WGS) entry which is preliminary data.</text>
</comment>
<dbReference type="PROSITE" id="PS51462">
    <property type="entry name" value="NUDIX"/>
    <property type="match status" value="1"/>
</dbReference>
<evidence type="ECO:0000256" key="2">
    <source>
        <dbReference type="ARBA" id="ARBA00022801"/>
    </source>
</evidence>
<dbReference type="PANTHER" id="PTHR43046">
    <property type="entry name" value="GDP-MANNOSE MANNOSYL HYDROLASE"/>
    <property type="match status" value="1"/>
</dbReference>
<protein>
    <submittedName>
        <fullName evidence="5">8-oxo-dGTP pyrophosphatase MutT (NUDIX family)</fullName>
    </submittedName>
</protein>
<keyword evidence="6" id="KW-1185">Reference proteome</keyword>
<sequence length="170" mass="20043">MLIAILEDRVFRKRTREPYTKRWTVRCIAYNENNELVFLRIKGTDALGMRDHLETIGGGVENEESLEEAVIREVREEIGYSCTIERELGYIVDHYNVLNRETISTYFVIRLKDYVGGENRSVEEETLMQGTEAYSEEEAIEKLNTYSKRTANELVQRRDLMALKFYIENR</sequence>
<keyword evidence="3" id="KW-0460">Magnesium</keyword>